<feature type="region of interest" description="Disordered" evidence="6">
    <location>
        <begin position="886"/>
        <end position="927"/>
    </location>
</feature>
<feature type="region of interest" description="Disordered" evidence="6">
    <location>
        <begin position="706"/>
        <end position="746"/>
    </location>
</feature>
<feature type="region of interest" description="Disordered" evidence="6">
    <location>
        <begin position="1"/>
        <end position="333"/>
    </location>
</feature>
<feature type="compositionally biased region" description="Low complexity" evidence="6">
    <location>
        <begin position="200"/>
        <end position="214"/>
    </location>
</feature>
<dbReference type="VEuPathDB" id="ToxoDB:CSUI_009978"/>
<feature type="compositionally biased region" description="Polar residues" evidence="6">
    <location>
        <begin position="667"/>
        <end position="677"/>
    </location>
</feature>
<dbReference type="RefSeq" id="XP_067917940.1">
    <property type="nucleotide sequence ID" value="XM_068070085.1"/>
</dbReference>
<evidence type="ECO:0000256" key="4">
    <source>
        <dbReference type="ARBA" id="ARBA00022833"/>
    </source>
</evidence>
<protein>
    <submittedName>
        <fullName evidence="8">Zinc finger (Ccch type) motif-containing protein</fullName>
    </submittedName>
</protein>
<evidence type="ECO:0000256" key="5">
    <source>
        <dbReference type="PROSITE-ProRule" id="PRU00723"/>
    </source>
</evidence>
<feature type="domain" description="C3H1-type" evidence="7">
    <location>
        <begin position="554"/>
        <end position="582"/>
    </location>
</feature>
<feature type="compositionally biased region" description="Polar residues" evidence="6">
    <location>
        <begin position="449"/>
        <end position="458"/>
    </location>
</feature>
<evidence type="ECO:0000313" key="8">
    <source>
        <dbReference type="EMBL" id="PHJ16210.1"/>
    </source>
</evidence>
<feature type="region of interest" description="Disordered" evidence="6">
    <location>
        <begin position="449"/>
        <end position="470"/>
    </location>
</feature>
<feature type="compositionally biased region" description="Basic and acidic residues" evidence="6">
    <location>
        <begin position="129"/>
        <end position="152"/>
    </location>
</feature>
<evidence type="ECO:0000256" key="2">
    <source>
        <dbReference type="ARBA" id="ARBA00022737"/>
    </source>
</evidence>
<feature type="zinc finger region" description="C3H1-type" evidence="5">
    <location>
        <begin position="519"/>
        <end position="546"/>
    </location>
</feature>
<dbReference type="SUPFAM" id="SSF90229">
    <property type="entry name" value="CCCH zinc finger"/>
    <property type="match status" value="3"/>
</dbReference>
<gene>
    <name evidence="8" type="ORF">CSUI_009978</name>
</gene>
<organism evidence="8 9">
    <name type="scientific">Cystoisospora suis</name>
    <dbReference type="NCBI Taxonomy" id="483139"/>
    <lineage>
        <taxon>Eukaryota</taxon>
        <taxon>Sar</taxon>
        <taxon>Alveolata</taxon>
        <taxon>Apicomplexa</taxon>
        <taxon>Conoidasida</taxon>
        <taxon>Coccidia</taxon>
        <taxon>Eucoccidiorida</taxon>
        <taxon>Eimeriorina</taxon>
        <taxon>Sarcocystidae</taxon>
        <taxon>Cystoisospora</taxon>
    </lineage>
</organism>
<keyword evidence="1 5" id="KW-0479">Metal-binding</keyword>
<dbReference type="GO" id="GO:0003729">
    <property type="term" value="F:mRNA binding"/>
    <property type="evidence" value="ECO:0007669"/>
    <property type="project" value="InterPro"/>
</dbReference>
<feature type="compositionally biased region" description="Basic and acidic residues" evidence="6">
    <location>
        <begin position="831"/>
        <end position="848"/>
    </location>
</feature>
<feature type="compositionally biased region" description="Polar residues" evidence="6">
    <location>
        <begin position="44"/>
        <end position="69"/>
    </location>
</feature>
<dbReference type="OrthoDB" id="410307at2759"/>
<dbReference type="Proteomes" id="UP000221165">
    <property type="component" value="Unassembled WGS sequence"/>
</dbReference>
<feature type="compositionally biased region" description="Low complexity" evidence="6">
    <location>
        <begin position="260"/>
        <end position="277"/>
    </location>
</feature>
<dbReference type="SMART" id="SM00356">
    <property type="entry name" value="ZnF_C3H1"/>
    <property type="match status" value="3"/>
</dbReference>
<feature type="domain" description="C3H1-type" evidence="7">
    <location>
        <begin position="519"/>
        <end position="546"/>
    </location>
</feature>
<feature type="zinc finger region" description="C3H1-type" evidence="5">
    <location>
        <begin position="591"/>
        <end position="617"/>
    </location>
</feature>
<feature type="non-terminal residue" evidence="8">
    <location>
        <position position="927"/>
    </location>
</feature>
<evidence type="ECO:0000256" key="3">
    <source>
        <dbReference type="ARBA" id="ARBA00022771"/>
    </source>
</evidence>
<feature type="compositionally biased region" description="Basic and acidic residues" evidence="6">
    <location>
        <begin position="286"/>
        <end position="301"/>
    </location>
</feature>
<dbReference type="EMBL" id="MIGC01006453">
    <property type="protein sequence ID" value="PHJ16210.1"/>
    <property type="molecule type" value="Genomic_DNA"/>
</dbReference>
<feature type="zinc finger region" description="C3H1-type" evidence="5">
    <location>
        <begin position="554"/>
        <end position="582"/>
    </location>
</feature>
<dbReference type="AlphaFoldDB" id="A0A2C6K0I1"/>
<dbReference type="GO" id="GO:0008270">
    <property type="term" value="F:zinc ion binding"/>
    <property type="evidence" value="ECO:0007669"/>
    <property type="project" value="UniProtKB-KW"/>
</dbReference>
<feature type="compositionally biased region" description="Low complexity" evidence="6">
    <location>
        <begin position="19"/>
        <end position="30"/>
    </location>
</feature>
<name>A0A2C6K0I1_9APIC</name>
<dbReference type="PANTHER" id="PTHR12547">
    <property type="entry name" value="CCCH ZINC FINGER/TIS11-RELATED"/>
    <property type="match status" value="1"/>
</dbReference>
<feature type="compositionally biased region" description="Gly residues" evidence="6">
    <location>
        <begin position="181"/>
        <end position="191"/>
    </location>
</feature>
<dbReference type="InterPro" id="IPR045877">
    <property type="entry name" value="ZFP36-like"/>
</dbReference>
<feature type="region of interest" description="Disordered" evidence="6">
    <location>
        <begin position="357"/>
        <end position="376"/>
    </location>
</feature>
<dbReference type="Gene3D" id="4.10.1000.10">
    <property type="entry name" value="Zinc finger, CCCH-type"/>
    <property type="match status" value="3"/>
</dbReference>
<feature type="region of interest" description="Disordered" evidence="6">
    <location>
        <begin position="381"/>
        <end position="419"/>
    </location>
</feature>
<dbReference type="PANTHER" id="PTHR12547:SF18">
    <property type="entry name" value="PROTEIN TIS11"/>
    <property type="match status" value="1"/>
</dbReference>
<keyword evidence="4 5" id="KW-0862">Zinc</keyword>
<comment type="caution">
    <text evidence="8">The sequence shown here is derived from an EMBL/GenBank/DDBJ whole genome shotgun (WGS) entry which is preliminary data.</text>
</comment>
<dbReference type="GeneID" id="94433296"/>
<keyword evidence="9" id="KW-1185">Reference proteome</keyword>
<feature type="region of interest" description="Disordered" evidence="6">
    <location>
        <begin position="638"/>
        <end position="690"/>
    </location>
</feature>
<feature type="compositionally biased region" description="Low complexity" evidence="6">
    <location>
        <begin position="381"/>
        <end position="391"/>
    </location>
</feature>
<dbReference type="InterPro" id="IPR000571">
    <property type="entry name" value="Znf_CCCH"/>
</dbReference>
<dbReference type="InterPro" id="IPR036855">
    <property type="entry name" value="Znf_CCCH_sf"/>
</dbReference>
<feature type="region of interest" description="Disordered" evidence="6">
    <location>
        <begin position="831"/>
        <end position="850"/>
    </location>
</feature>
<sequence>MVFDRGMSLVNMPKHPASRRSSSSVTSSSQGRGGGRGSPRDGQQHQPSPTTATGPDKASPQQLTSTTLPTAGGGEDRSHGVVPKNASLISIDSRLPPEPQSDAIREEGGTAMRPARVSDQKSGSGAGLEGDKPSKGSTRDNSDTRALTKDDSNPSAKLYDAAASPSIPQSNWVDVTAGSRGSRGGGGGGGRSPSRKKGHSVTAASSTCTATAWSVPQGGTGCGAEGSVAGGAGGVKVAGPKTGDGASNDKIQSGQTQEVPDLLLFSAFPPLSAAASTSPPPSSHSTEGDKGISCVTKKDNQGENEDPAVVISAPSDGKAVTASGQNSTDLSGKDEGLVGPCCVGSVAVASPPDAFLVSKIQPPPPPPLSERKRGTSVVVSGVTGGESFSTSYQPESLTTEKADDATRPSSCSPPYPSSPLPLWGQGGAVRGGGTYSYYTDNTNIWATGTRTSENSSTAKQKEQQPHYLHAASSSSSSCATSVSSEAAPCADDVFDEAGDPVAGAALLAPIIVADRRSAFLKTQMCQHVSAGRCRMGEQCRYAHSREELRPAPQLDKTMMCATIKAGKVCPRGSACTFAHSRRELRQTIDHYKTNMCRNWLQGRCSKPNTCNHAHGEQELLFYRRLAATRGCRNFTKEQKHMGQITGSTSLPGGGGGQLLPPSGKGSAQQLSPGQSLQHHSKGGAGVTPFFSVHGQTEFSAQYRQDTAPGPVLTENENTLQRSSGGREEGSSNLPPQSAAIEPFNSDVFPSSTGSAKNVGCCSMVIMARTRDGNMTRLPRRNSFFSQSNDGGPLRDSAVGALSQEAVRGRRVGEEEWGFHPSMIGAEDWRTLHRPGRAEQADESRHETEGSGIRVDLQRSGVDEAFEDERTRRFPESVLAHRGMQQPLHADGGESHSGEGGGPYGTGQFEAVGSGEQGFINNGDVIHR</sequence>
<keyword evidence="3 5" id="KW-0863">Zinc-finger</keyword>
<accession>A0A2C6K0I1</accession>
<evidence type="ECO:0000259" key="7">
    <source>
        <dbReference type="PROSITE" id="PS50103"/>
    </source>
</evidence>
<evidence type="ECO:0000256" key="1">
    <source>
        <dbReference type="ARBA" id="ARBA00022723"/>
    </source>
</evidence>
<feature type="compositionally biased region" description="Gly residues" evidence="6">
    <location>
        <begin position="218"/>
        <end position="236"/>
    </location>
</feature>
<feature type="domain" description="C3H1-type" evidence="7">
    <location>
        <begin position="591"/>
        <end position="617"/>
    </location>
</feature>
<proteinExistence type="predicted"/>
<dbReference type="PROSITE" id="PS50103">
    <property type="entry name" value="ZF_C3H1"/>
    <property type="match status" value="3"/>
</dbReference>
<evidence type="ECO:0000256" key="6">
    <source>
        <dbReference type="SAM" id="MobiDB-lite"/>
    </source>
</evidence>
<reference evidence="8 9" key="1">
    <citation type="journal article" date="2017" name="Int. J. Parasitol.">
        <title>The genome of the protozoan parasite Cystoisospora suis and a reverse vaccinology approach to identify vaccine candidates.</title>
        <authorList>
            <person name="Palmieri N."/>
            <person name="Shrestha A."/>
            <person name="Ruttkowski B."/>
            <person name="Beck T."/>
            <person name="Vogl C."/>
            <person name="Tomley F."/>
            <person name="Blake D.P."/>
            <person name="Joachim A."/>
        </authorList>
    </citation>
    <scope>NUCLEOTIDE SEQUENCE [LARGE SCALE GENOMIC DNA]</scope>
    <source>
        <strain evidence="8 9">Wien I</strain>
    </source>
</reference>
<keyword evidence="2" id="KW-0677">Repeat</keyword>
<feature type="compositionally biased region" description="Polar residues" evidence="6">
    <location>
        <begin position="249"/>
        <end position="258"/>
    </location>
</feature>
<evidence type="ECO:0000313" key="9">
    <source>
        <dbReference type="Proteomes" id="UP000221165"/>
    </source>
</evidence>